<protein>
    <recommendedName>
        <fullName evidence="2">BTB domain-containing protein</fullName>
    </recommendedName>
</protein>
<feature type="compositionally biased region" description="Basic and acidic residues" evidence="1">
    <location>
        <begin position="39"/>
        <end position="61"/>
    </location>
</feature>
<dbReference type="InterPro" id="IPR000210">
    <property type="entry name" value="BTB/POZ_dom"/>
</dbReference>
<feature type="region of interest" description="Disordered" evidence="1">
    <location>
        <begin position="1"/>
        <end position="71"/>
    </location>
</feature>
<dbReference type="Gene3D" id="3.30.710.10">
    <property type="entry name" value="Potassium Channel Kv1.1, Chain A"/>
    <property type="match status" value="1"/>
</dbReference>
<accession>A0A8H2XTW3</accession>
<evidence type="ECO:0000313" key="4">
    <source>
        <dbReference type="Proteomes" id="UP000663841"/>
    </source>
</evidence>
<dbReference type="EMBL" id="CAJMWW010000085">
    <property type="protein sequence ID" value="CAE6432877.1"/>
    <property type="molecule type" value="Genomic_DNA"/>
</dbReference>
<organism evidence="3 4">
    <name type="scientific">Rhizoctonia solani</name>
    <dbReference type="NCBI Taxonomy" id="456999"/>
    <lineage>
        <taxon>Eukaryota</taxon>
        <taxon>Fungi</taxon>
        <taxon>Dikarya</taxon>
        <taxon>Basidiomycota</taxon>
        <taxon>Agaricomycotina</taxon>
        <taxon>Agaricomycetes</taxon>
        <taxon>Cantharellales</taxon>
        <taxon>Ceratobasidiaceae</taxon>
        <taxon>Rhizoctonia</taxon>
    </lineage>
</organism>
<feature type="domain" description="BTB" evidence="2">
    <location>
        <begin position="84"/>
        <end position="152"/>
    </location>
</feature>
<dbReference type="AlphaFoldDB" id="A0A8H2XTW3"/>
<name>A0A8H2XTW3_9AGAM</name>
<comment type="caution">
    <text evidence="3">The sequence shown here is derived from an EMBL/GenBank/DDBJ whole genome shotgun (WGS) entry which is preliminary data.</text>
</comment>
<evidence type="ECO:0000256" key="1">
    <source>
        <dbReference type="SAM" id="MobiDB-lite"/>
    </source>
</evidence>
<dbReference type="PROSITE" id="PS50097">
    <property type="entry name" value="BTB"/>
    <property type="match status" value="1"/>
</dbReference>
<proteinExistence type="predicted"/>
<evidence type="ECO:0000259" key="2">
    <source>
        <dbReference type="PROSITE" id="PS50097"/>
    </source>
</evidence>
<evidence type="ECO:0000313" key="3">
    <source>
        <dbReference type="EMBL" id="CAE6432877.1"/>
    </source>
</evidence>
<dbReference type="Proteomes" id="UP000663841">
    <property type="component" value="Unassembled WGS sequence"/>
</dbReference>
<feature type="compositionally biased region" description="Low complexity" evidence="1">
    <location>
        <begin position="1"/>
        <end position="18"/>
    </location>
</feature>
<reference evidence="3" key="1">
    <citation type="submission" date="2021-01" db="EMBL/GenBank/DDBJ databases">
        <authorList>
            <person name="Kaushik A."/>
        </authorList>
    </citation>
    <scope>NUCLEOTIDE SEQUENCE</scope>
    <source>
        <strain evidence="3">AG3-T5</strain>
    </source>
</reference>
<sequence>MPKRSSSASVASQRSVTTRSQKRAKLDETEANSIPTPAEETKEPEENHEENREENHESNHEEDTEENGNTVSIIRDPKYYFEDGNVTLRVHQVLFKVHSSLFKAHSEDFLTKLNPSFQVDGSTVAGGTSDEDAIIIPDTQPSQLRNLMKVVYCLPSNNVVFGNNKALVGNFECYLDVALLSRRFDMQAMQQWAKKKLADLAHVSGKLLADQFDDFYCDVEDSNYDIYSDNETFSSVDEVDPPASYNGFALVKAVQYARAVSHRSLLQDMLSILEYYYAYPKTNIMFLVSFFRIEDLRTTDPSLFGFFFLVLLDRGNQVWIDKIFTQEERMALFSAQSFLTPLPESLKASALAPLFTEPTSAQEFAAILSENSKCEAGCHNDIFSHWLKAFPTSYYEGVKSREFSVSIKALTALPLYRLNFATGVGRVKCLTCRRKILRKLDQDMQEVFVRLAEYYKVYD</sequence>
<gene>
    <name evidence="3" type="ORF">RDB_LOCUS70670</name>
</gene>
<dbReference type="InterPro" id="IPR011333">
    <property type="entry name" value="SKP1/BTB/POZ_sf"/>
</dbReference>